<comment type="subunit">
    <text evidence="4">Homododecamer. Tetramer of trimer.</text>
</comment>
<name>A0A853G4I7_9BURK</name>
<evidence type="ECO:0000256" key="5">
    <source>
        <dbReference type="RuleBase" id="RU004003"/>
    </source>
</evidence>
<organism evidence="10 11">
    <name type="scientific">Parapusillimonas granuli</name>
    <dbReference type="NCBI Taxonomy" id="380911"/>
    <lineage>
        <taxon>Bacteria</taxon>
        <taxon>Pseudomonadati</taxon>
        <taxon>Pseudomonadota</taxon>
        <taxon>Betaproteobacteria</taxon>
        <taxon>Burkholderiales</taxon>
        <taxon>Alcaligenaceae</taxon>
        <taxon>Parapusillimonas</taxon>
    </lineage>
</organism>
<gene>
    <name evidence="10" type="ORF">H0A72_17325</name>
</gene>
<evidence type="ECO:0000313" key="11">
    <source>
        <dbReference type="Proteomes" id="UP000559809"/>
    </source>
</evidence>
<dbReference type="AlphaFoldDB" id="A0A853G4I7"/>
<evidence type="ECO:0000256" key="6">
    <source>
        <dbReference type="SAM" id="MobiDB-lite"/>
    </source>
</evidence>
<dbReference type="PANTHER" id="PTHR30332">
    <property type="entry name" value="PROBABLE GENERAL SECRETION PATHWAY PROTEIN D"/>
    <property type="match status" value="1"/>
</dbReference>
<dbReference type="EMBL" id="JACCEM010000009">
    <property type="protein sequence ID" value="NYT51077.1"/>
    <property type="molecule type" value="Genomic_DNA"/>
</dbReference>
<dbReference type="InterPro" id="IPR004845">
    <property type="entry name" value="T2SS_GspD_CS"/>
</dbReference>
<evidence type="ECO:0000256" key="2">
    <source>
        <dbReference type="ARBA" id="ARBA00023287"/>
    </source>
</evidence>
<evidence type="ECO:0000256" key="3">
    <source>
        <dbReference type="ARBA" id="ARBA00024678"/>
    </source>
</evidence>
<dbReference type="InterPro" id="IPR050810">
    <property type="entry name" value="Bact_Secretion_Sys_Channel"/>
</dbReference>
<sequence>MREVGVIRLLAAGLFACAGIAGAQARETGLLALQVGEVKVLAVPDVARVAVGDGQVINAVTTDEKEVIVFARREGATALQIWGLDGQRRRYQVEVAPEGAKQIQRELRGLLERIPGAAVTTLGDKLVVEGDDLSDEDRERVSGLAKRYPQLLDFTGRVGWDRMVLLDVQVVEVPRSQLLELGLRWDTLSEGGLNAGLAWDGGSKRLADRPGSTAVPIAFPATVAAGYFGVNAFLSARINALAQTGSAVVLAQPQLLARSGATAEFLAGGEVPYSTVDANGNTNTAFKPYGVSLRITPRVERNGAVRSQIDVEVSSVDNSLALAAGPSLKTRRAATEFNVRSGQTLVLAGFLSRDDSRNFDKIPGLGDIPVLGQLFKSRRFQRNETELAIFVTPVLVDADHPGILRRVENSRSVLAGSFPETPVLNTPLPSAARLPAPVPDPAGGPAPAWQDQGSQWAGEPPPGAAVEHGIRGGANLHDFQESRHDGR</sequence>
<dbReference type="PRINTS" id="PR00811">
    <property type="entry name" value="BCTERIALGSPD"/>
</dbReference>
<feature type="domain" description="Type II/III secretion system secretin-like" evidence="8">
    <location>
        <begin position="240"/>
        <end position="396"/>
    </location>
</feature>
<feature type="domain" description="Pilus formation protein N-terminal" evidence="9">
    <location>
        <begin position="31"/>
        <end position="96"/>
    </location>
</feature>
<dbReference type="GO" id="GO:0015627">
    <property type="term" value="C:type II protein secretion system complex"/>
    <property type="evidence" value="ECO:0007669"/>
    <property type="project" value="TreeGrafter"/>
</dbReference>
<reference evidence="10 11" key="1">
    <citation type="submission" date="2020-07" db="EMBL/GenBank/DDBJ databases">
        <title>Taxonomic revisions and descriptions of new bacterial species based on genomic comparisons in the high-G+C-content subgroup of the family Alcaligenaceae.</title>
        <authorList>
            <person name="Szabo A."/>
            <person name="Felfoldi T."/>
        </authorList>
    </citation>
    <scope>NUCLEOTIDE SEQUENCE [LARGE SCALE GENOMIC DNA]</scope>
    <source>
        <strain evidence="10 11">LMG 24012</strain>
    </source>
</reference>
<accession>A0A853G4I7</accession>
<evidence type="ECO:0000313" key="10">
    <source>
        <dbReference type="EMBL" id="NYT51077.1"/>
    </source>
</evidence>
<keyword evidence="2" id="KW-0178">Competence</keyword>
<protein>
    <recommendedName>
        <fullName evidence="1">Type IV pilus biogenesis and competence protein PilQ</fullName>
    </recommendedName>
</protein>
<keyword evidence="11" id="KW-1185">Reference proteome</keyword>
<evidence type="ECO:0000256" key="7">
    <source>
        <dbReference type="SAM" id="SignalP"/>
    </source>
</evidence>
<dbReference type="InterPro" id="IPR032789">
    <property type="entry name" value="T2SS-T3SS_pil_N"/>
</dbReference>
<dbReference type="GO" id="GO:0009306">
    <property type="term" value="P:protein secretion"/>
    <property type="evidence" value="ECO:0007669"/>
    <property type="project" value="InterPro"/>
</dbReference>
<dbReference type="PANTHER" id="PTHR30332:SF17">
    <property type="entry name" value="TYPE IV PILIATION SYSTEM PROTEIN DR_0774-RELATED"/>
    <property type="match status" value="1"/>
</dbReference>
<dbReference type="Proteomes" id="UP000559809">
    <property type="component" value="Unassembled WGS sequence"/>
</dbReference>
<feature type="compositionally biased region" description="Basic and acidic residues" evidence="6">
    <location>
        <begin position="478"/>
        <end position="487"/>
    </location>
</feature>
<keyword evidence="7" id="KW-0732">Signal</keyword>
<dbReference type="PROSITE" id="PS00875">
    <property type="entry name" value="T2SP_D"/>
    <property type="match status" value="1"/>
</dbReference>
<dbReference type="InterPro" id="IPR004846">
    <property type="entry name" value="T2SS/T3SS_dom"/>
</dbReference>
<feature type="chain" id="PRO_5032799089" description="Type IV pilus biogenesis and competence protein PilQ" evidence="7">
    <location>
        <begin position="26"/>
        <end position="487"/>
    </location>
</feature>
<dbReference type="Pfam" id="PF00263">
    <property type="entry name" value="Secretin"/>
    <property type="match status" value="1"/>
</dbReference>
<dbReference type="Pfam" id="PF13629">
    <property type="entry name" value="T2SS-T3SS_pil_N"/>
    <property type="match status" value="1"/>
</dbReference>
<proteinExistence type="inferred from homology"/>
<evidence type="ECO:0000259" key="8">
    <source>
        <dbReference type="Pfam" id="PF00263"/>
    </source>
</evidence>
<comment type="similarity">
    <text evidence="5">Belongs to the bacterial secretin family.</text>
</comment>
<comment type="caution">
    <text evidence="10">The sequence shown here is derived from an EMBL/GenBank/DDBJ whole genome shotgun (WGS) entry which is preliminary data.</text>
</comment>
<evidence type="ECO:0000256" key="4">
    <source>
        <dbReference type="ARBA" id="ARBA00025897"/>
    </source>
</evidence>
<dbReference type="RefSeq" id="WP_180157591.1">
    <property type="nucleotide sequence ID" value="NZ_JACCEM010000009.1"/>
</dbReference>
<comment type="function">
    <text evidence="3">Required for type IV pilus biogenesis and competence. Could function as a pore for exit of the pilus but also as a channel for entry of heme and antimicrobial agents and uptake of transforming DNA.</text>
</comment>
<evidence type="ECO:0000259" key="9">
    <source>
        <dbReference type="Pfam" id="PF13629"/>
    </source>
</evidence>
<feature type="region of interest" description="Disordered" evidence="6">
    <location>
        <begin position="426"/>
        <end position="487"/>
    </location>
</feature>
<dbReference type="InterPro" id="IPR001775">
    <property type="entry name" value="GspD/PilQ"/>
</dbReference>
<evidence type="ECO:0000256" key="1">
    <source>
        <dbReference type="ARBA" id="ARBA00014124"/>
    </source>
</evidence>
<dbReference type="GO" id="GO:0030420">
    <property type="term" value="P:establishment of competence for transformation"/>
    <property type="evidence" value="ECO:0007669"/>
    <property type="project" value="UniProtKB-KW"/>
</dbReference>
<feature type="signal peptide" evidence="7">
    <location>
        <begin position="1"/>
        <end position="25"/>
    </location>
</feature>